<dbReference type="PANTHER" id="PTHR24279">
    <property type="entry name" value="CYTOCHROME P450"/>
    <property type="match status" value="1"/>
</dbReference>
<name>A0ABD2NR84_9CUCU</name>
<keyword evidence="3 8" id="KW-0349">Heme</keyword>
<keyword evidence="4 8" id="KW-0479">Metal-binding</keyword>
<evidence type="ECO:0000313" key="10">
    <source>
        <dbReference type="Proteomes" id="UP001516400"/>
    </source>
</evidence>
<comment type="cofactor">
    <cofactor evidence="1 8">
        <name>heme</name>
        <dbReference type="ChEBI" id="CHEBI:30413"/>
    </cofactor>
</comment>
<accession>A0ABD2NR84</accession>
<dbReference type="InterPro" id="IPR050479">
    <property type="entry name" value="CYP11_CYP27_families"/>
</dbReference>
<dbReference type="Gene3D" id="1.10.630.10">
    <property type="entry name" value="Cytochrome P450"/>
    <property type="match status" value="1"/>
</dbReference>
<keyword evidence="6 8" id="KW-0408">Iron</keyword>
<dbReference type="PRINTS" id="PR00463">
    <property type="entry name" value="EP450I"/>
</dbReference>
<evidence type="ECO:0000256" key="5">
    <source>
        <dbReference type="ARBA" id="ARBA00023002"/>
    </source>
</evidence>
<evidence type="ECO:0000256" key="6">
    <source>
        <dbReference type="ARBA" id="ARBA00023004"/>
    </source>
</evidence>
<sequence>MFRTRVLKMLGKRFGNSSVCMCNQSALNFEDIPSPKGLPFIGTRLAVWIAGSSKNLHEYVDKRHKELGPIYREQLGPITGTFVAEPDAIRSIFAQEGKYPVHIIPQAWVFFNEKYKFSRGLLFMNGPEWQEHRRIMNKFLLRGNLRWIEDACDLVIENFITKLKKNNEVLENLENELYRTFLDVLVSVLMGSESYSKNNQVLEQLVEYLSVHVSSVFETTSKLQMITVDLAAKLRLPQWSHFETSMKNALFGANKLVDALALHCGNTNGLLRKMQEENISKDQIKAIVADLILAASDTTAYTMQWILYSIAKNLGVQERIRSEYGSPDSNYTRHVLKETLRLYPVAPFITRYLPHESRIAGYKIPSNSLIVMSIYTTGRDEKYFKNALSFQPERWERSNEQMAMQQASLPFAIGSRSCIGRKLAEYELQKMLTEIVGNFSIELCNTKEVKMALKMIAVPSEPIRLKLTKIS</sequence>
<proteinExistence type="inferred from homology"/>
<dbReference type="AlphaFoldDB" id="A0ABD2NR84"/>
<evidence type="ECO:0000313" key="9">
    <source>
        <dbReference type="EMBL" id="KAL3281175.1"/>
    </source>
</evidence>
<evidence type="ECO:0000256" key="1">
    <source>
        <dbReference type="ARBA" id="ARBA00001971"/>
    </source>
</evidence>
<dbReference type="GO" id="GO:0004497">
    <property type="term" value="F:monooxygenase activity"/>
    <property type="evidence" value="ECO:0007669"/>
    <property type="project" value="UniProtKB-KW"/>
</dbReference>
<comment type="caution">
    <text evidence="9">The sequence shown here is derived from an EMBL/GenBank/DDBJ whole genome shotgun (WGS) entry which is preliminary data.</text>
</comment>
<dbReference type="PANTHER" id="PTHR24279:SF120">
    <property type="entry name" value="CYTOCHROME P450"/>
    <property type="match status" value="1"/>
</dbReference>
<dbReference type="PRINTS" id="PR00385">
    <property type="entry name" value="P450"/>
</dbReference>
<protein>
    <submittedName>
        <fullName evidence="9">Uncharacterized protein</fullName>
    </submittedName>
</protein>
<dbReference type="Proteomes" id="UP001516400">
    <property type="component" value="Unassembled WGS sequence"/>
</dbReference>
<keyword evidence="7" id="KW-0503">Monooxygenase</keyword>
<evidence type="ECO:0000256" key="8">
    <source>
        <dbReference type="PIRSR" id="PIRSR602401-1"/>
    </source>
</evidence>
<dbReference type="CDD" id="cd11054">
    <property type="entry name" value="CYP24A1-like"/>
    <property type="match status" value="1"/>
</dbReference>
<dbReference type="GO" id="GO:0046872">
    <property type="term" value="F:metal ion binding"/>
    <property type="evidence" value="ECO:0007669"/>
    <property type="project" value="UniProtKB-KW"/>
</dbReference>
<dbReference type="InterPro" id="IPR001128">
    <property type="entry name" value="Cyt_P450"/>
</dbReference>
<evidence type="ECO:0000256" key="7">
    <source>
        <dbReference type="ARBA" id="ARBA00023033"/>
    </source>
</evidence>
<feature type="binding site" description="axial binding residue" evidence="8">
    <location>
        <position position="418"/>
    </location>
    <ligand>
        <name>heme</name>
        <dbReference type="ChEBI" id="CHEBI:30413"/>
    </ligand>
    <ligandPart>
        <name>Fe</name>
        <dbReference type="ChEBI" id="CHEBI:18248"/>
    </ligandPart>
</feature>
<dbReference type="InterPro" id="IPR002401">
    <property type="entry name" value="Cyt_P450_E_grp-I"/>
</dbReference>
<dbReference type="InterPro" id="IPR036396">
    <property type="entry name" value="Cyt_P450_sf"/>
</dbReference>
<reference evidence="9 10" key="1">
    <citation type="journal article" date="2021" name="BMC Biol.">
        <title>Horizontally acquired antibacterial genes associated with adaptive radiation of ladybird beetles.</title>
        <authorList>
            <person name="Li H.S."/>
            <person name="Tang X.F."/>
            <person name="Huang Y.H."/>
            <person name="Xu Z.Y."/>
            <person name="Chen M.L."/>
            <person name="Du X.Y."/>
            <person name="Qiu B.Y."/>
            <person name="Chen P.T."/>
            <person name="Zhang W."/>
            <person name="Slipinski A."/>
            <person name="Escalona H.E."/>
            <person name="Waterhouse R.M."/>
            <person name="Zwick A."/>
            <person name="Pang H."/>
        </authorList>
    </citation>
    <scope>NUCLEOTIDE SEQUENCE [LARGE SCALE GENOMIC DNA]</scope>
    <source>
        <strain evidence="9">SYSU2018</strain>
    </source>
</reference>
<dbReference type="EMBL" id="JABFTP020000144">
    <property type="protein sequence ID" value="KAL3281175.1"/>
    <property type="molecule type" value="Genomic_DNA"/>
</dbReference>
<organism evidence="9 10">
    <name type="scientific">Cryptolaemus montrouzieri</name>
    <dbReference type="NCBI Taxonomy" id="559131"/>
    <lineage>
        <taxon>Eukaryota</taxon>
        <taxon>Metazoa</taxon>
        <taxon>Ecdysozoa</taxon>
        <taxon>Arthropoda</taxon>
        <taxon>Hexapoda</taxon>
        <taxon>Insecta</taxon>
        <taxon>Pterygota</taxon>
        <taxon>Neoptera</taxon>
        <taxon>Endopterygota</taxon>
        <taxon>Coleoptera</taxon>
        <taxon>Polyphaga</taxon>
        <taxon>Cucujiformia</taxon>
        <taxon>Coccinelloidea</taxon>
        <taxon>Coccinellidae</taxon>
        <taxon>Scymninae</taxon>
        <taxon>Scymnini</taxon>
        <taxon>Cryptolaemus</taxon>
    </lineage>
</organism>
<comment type="similarity">
    <text evidence="2">Belongs to the cytochrome P450 family.</text>
</comment>
<dbReference type="SUPFAM" id="SSF48264">
    <property type="entry name" value="Cytochrome P450"/>
    <property type="match status" value="1"/>
</dbReference>
<evidence type="ECO:0000256" key="2">
    <source>
        <dbReference type="ARBA" id="ARBA00010617"/>
    </source>
</evidence>
<evidence type="ECO:0000256" key="3">
    <source>
        <dbReference type="ARBA" id="ARBA00022617"/>
    </source>
</evidence>
<evidence type="ECO:0000256" key="4">
    <source>
        <dbReference type="ARBA" id="ARBA00022723"/>
    </source>
</evidence>
<gene>
    <name evidence="9" type="ORF">HHI36_004393</name>
</gene>
<keyword evidence="10" id="KW-1185">Reference proteome</keyword>
<dbReference type="Pfam" id="PF00067">
    <property type="entry name" value="p450"/>
    <property type="match status" value="1"/>
</dbReference>
<keyword evidence="5" id="KW-0560">Oxidoreductase</keyword>